<protein>
    <submittedName>
        <fullName evidence="2">Uncharacterized protein</fullName>
    </submittedName>
</protein>
<organism evidence="2 3">
    <name type="scientific">Dendrothele bispora (strain CBS 962.96)</name>
    <dbReference type="NCBI Taxonomy" id="1314807"/>
    <lineage>
        <taxon>Eukaryota</taxon>
        <taxon>Fungi</taxon>
        <taxon>Dikarya</taxon>
        <taxon>Basidiomycota</taxon>
        <taxon>Agaricomycotina</taxon>
        <taxon>Agaricomycetes</taxon>
        <taxon>Agaricomycetidae</taxon>
        <taxon>Agaricales</taxon>
        <taxon>Agaricales incertae sedis</taxon>
        <taxon>Dendrothele</taxon>
    </lineage>
</organism>
<dbReference type="AlphaFoldDB" id="A0A4S8KUM6"/>
<evidence type="ECO:0000256" key="1">
    <source>
        <dbReference type="SAM" id="Phobius"/>
    </source>
</evidence>
<gene>
    <name evidence="2" type="ORF">K435DRAFT_32105</name>
</gene>
<reference evidence="2 3" key="1">
    <citation type="journal article" date="2019" name="Nat. Ecol. Evol.">
        <title>Megaphylogeny resolves global patterns of mushroom evolution.</title>
        <authorList>
            <person name="Varga T."/>
            <person name="Krizsan K."/>
            <person name="Foldi C."/>
            <person name="Dima B."/>
            <person name="Sanchez-Garcia M."/>
            <person name="Sanchez-Ramirez S."/>
            <person name="Szollosi G.J."/>
            <person name="Szarkandi J.G."/>
            <person name="Papp V."/>
            <person name="Albert L."/>
            <person name="Andreopoulos W."/>
            <person name="Angelini C."/>
            <person name="Antonin V."/>
            <person name="Barry K.W."/>
            <person name="Bougher N.L."/>
            <person name="Buchanan P."/>
            <person name="Buyck B."/>
            <person name="Bense V."/>
            <person name="Catcheside P."/>
            <person name="Chovatia M."/>
            <person name="Cooper J."/>
            <person name="Damon W."/>
            <person name="Desjardin D."/>
            <person name="Finy P."/>
            <person name="Geml J."/>
            <person name="Haridas S."/>
            <person name="Hughes K."/>
            <person name="Justo A."/>
            <person name="Karasinski D."/>
            <person name="Kautmanova I."/>
            <person name="Kiss B."/>
            <person name="Kocsube S."/>
            <person name="Kotiranta H."/>
            <person name="LaButti K.M."/>
            <person name="Lechner B.E."/>
            <person name="Liimatainen K."/>
            <person name="Lipzen A."/>
            <person name="Lukacs Z."/>
            <person name="Mihaltcheva S."/>
            <person name="Morgado L.N."/>
            <person name="Niskanen T."/>
            <person name="Noordeloos M.E."/>
            <person name="Ohm R.A."/>
            <person name="Ortiz-Santana B."/>
            <person name="Ovrebo C."/>
            <person name="Racz N."/>
            <person name="Riley R."/>
            <person name="Savchenko A."/>
            <person name="Shiryaev A."/>
            <person name="Soop K."/>
            <person name="Spirin V."/>
            <person name="Szebenyi C."/>
            <person name="Tomsovsky M."/>
            <person name="Tulloss R.E."/>
            <person name="Uehling J."/>
            <person name="Grigoriev I.V."/>
            <person name="Vagvolgyi C."/>
            <person name="Papp T."/>
            <person name="Martin F.M."/>
            <person name="Miettinen O."/>
            <person name="Hibbett D.S."/>
            <person name="Nagy L.G."/>
        </authorList>
    </citation>
    <scope>NUCLEOTIDE SEQUENCE [LARGE SCALE GENOMIC DNA]</scope>
    <source>
        <strain evidence="2 3">CBS 962.96</strain>
    </source>
</reference>
<name>A0A4S8KUM6_DENBC</name>
<feature type="transmembrane region" description="Helical" evidence="1">
    <location>
        <begin position="6"/>
        <end position="24"/>
    </location>
</feature>
<evidence type="ECO:0000313" key="3">
    <source>
        <dbReference type="Proteomes" id="UP000297245"/>
    </source>
</evidence>
<evidence type="ECO:0000313" key="2">
    <source>
        <dbReference type="EMBL" id="THU79168.1"/>
    </source>
</evidence>
<dbReference type="Proteomes" id="UP000297245">
    <property type="component" value="Unassembled WGS sequence"/>
</dbReference>
<proteinExistence type="predicted"/>
<sequence>MLRPVLFSLYHFPLILLSFPYFFLPQVRNVTSNPARKSLVFKLYTFLYVSQVKNRLSWFFLSPVHPKPTHVDPVLVR</sequence>
<keyword evidence="1" id="KW-1133">Transmembrane helix</keyword>
<keyword evidence="1" id="KW-0812">Transmembrane</keyword>
<dbReference type="EMBL" id="ML180067">
    <property type="protein sequence ID" value="THU79168.1"/>
    <property type="molecule type" value="Genomic_DNA"/>
</dbReference>
<keyword evidence="1" id="KW-0472">Membrane</keyword>
<accession>A0A4S8KUM6</accession>
<keyword evidence="3" id="KW-1185">Reference proteome</keyword>